<protein>
    <submittedName>
        <fullName evidence="2">Membrane protein</fullName>
    </submittedName>
</protein>
<gene>
    <name evidence="2" type="ORF">Aau02nite_23350</name>
</gene>
<keyword evidence="1" id="KW-0472">Membrane</keyword>
<feature type="transmembrane region" description="Helical" evidence="1">
    <location>
        <begin position="19"/>
        <end position="39"/>
    </location>
</feature>
<reference evidence="2" key="1">
    <citation type="submission" date="2021-03" db="EMBL/GenBank/DDBJ databases">
        <title>Whole genome shotgun sequence of Actinoplanes auranticolor NBRC 12245.</title>
        <authorList>
            <person name="Komaki H."/>
            <person name="Tamura T."/>
        </authorList>
    </citation>
    <scope>NUCLEOTIDE SEQUENCE</scope>
    <source>
        <strain evidence="2">NBRC 12245</strain>
    </source>
</reference>
<comment type="caution">
    <text evidence="2">The sequence shown here is derived from an EMBL/GenBank/DDBJ whole genome shotgun (WGS) entry which is preliminary data.</text>
</comment>
<dbReference type="RefSeq" id="WP_212988379.1">
    <property type="nucleotide sequence ID" value="NZ_BAABEA010000019.1"/>
</dbReference>
<feature type="transmembrane region" description="Helical" evidence="1">
    <location>
        <begin position="188"/>
        <end position="210"/>
    </location>
</feature>
<evidence type="ECO:0000313" key="3">
    <source>
        <dbReference type="Proteomes" id="UP000681340"/>
    </source>
</evidence>
<keyword evidence="3" id="KW-1185">Reference proteome</keyword>
<name>A0A919VKG1_9ACTN</name>
<feature type="transmembrane region" description="Helical" evidence="1">
    <location>
        <begin position="159"/>
        <end position="181"/>
    </location>
</feature>
<feature type="transmembrane region" description="Helical" evidence="1">
    <location>
        <begin position="245"/>
        <end position="262"/>
    </location>
</feature>
<keyword evidence="1" id="KW-1133">Transmembrane helix</keyword>
<dbReference type="EMBL" id="BOQL01000021">
    <property type="protein sequence ID" value="GIM66547.1"/>
    <property type="molecule type" value="Genomic_DNA"/>
</dbReference>
<feature type="transmembrane region" description="Helical" evidence="1">
    <location>
        <begin position="216"/>
        <end position="238"/>
    </location>
</feature>
<feature type="transmembrane region" description="Helical" evidence="1">
    <location>
        <begin position="302"/>
        <end position="322"/>
    </location>
</feature>
<proteinExistence type="predicted"/>
<dbReference type="Proteomes" id="UP000681340">
    <property type="component" value="Unassembled WGS sequence"/>
</dbReference>
<dbReference type="AlphaFoldDB" id="A0A919VKG1"/>
<keyword evidence="1" id="KW-0812">Transmembrane</keyword>
<sequence>MATQAPPAGTSAPSPWARVAGAVALLTLIISVLLTAFAWPSVRSSVHDVPIAVVGPATAAGQVSAALDQRQPDAFEITRVDTTAAAERLIRDREVYGAIDVSGGSPQVITASAAGAPVAQALQGVATALTRAQSPGAGPAVAVRDIVALPADDPRGAGLTAGALPLVLGGLLAAALLTTLVRGTGRRVIGALAFAVTGGLAMAAILQFWLGSLNGAYLANAGAVALTIAATALTVLGLESLLGTAGLGLGAATMMLLGNPLAGTATAPEMLPGWSGTLGQLLPPGAGGQLLRSTAFFDGNNVAAPLSVLAAWVAFGLALSLVSGLRARRTSTVAGTGAAARPKAAATV</sequence>
<accession>A0A919VKG1</accession>
<organism evidence="2 3">
    <name type="scientific">Actinoplanes auranticolor</name>
    <dbReference type="NCBI Taxonomy" id="47988"/>
    <lineage>
        <taxon>Bacteria</taxon>
        <taxon>Bacillati</taxon>
        <taxon>Actinomycetota</taxon>
        <taxon>Actinomycetes</taxon>
        <taxon>Micromonosporales</taxon>
        <taxon>Micromonosporaceae</taxon>
        <taxon>Actinoplanes</taxon>
    </lineage>
</organism>
<evidence type="ECO:0000313" key="2">
    <source>
        <dbReference type="EMBL" id="GIM66547.1"/>
    </source>
</evidence>
<evidence type="ECO:0000256" key="1">
    <source>
        <dbReference type="SAM" id="Phobius"/>
    </source>
</evidence>